<accession>A0A401GDP1</accession>
<dbReference type="AlphaFoldDB" id="A0A401GDP1"/>
<dbReference type="EMBL" id="BFAD01000003">
    <property type="protein sequence ID" value="GBE80308.1"/>
    <property type="molecule type" value="Genomic_DNA"/>
</dbReference>
<proteinExistence type="predicted"/>
<organism evidence="1 2">
    <name type="scientific">Sparassis crispa</name>
    <dbReference type="NCBI Taxonomy" id="139825"/>
    <lineage>
        <taxon>Eukaryota</taxon>
        <taxon>Fungi</taxon>
        <taxon>Dikarya</taxon>
        <taxon>Basidiomycota</taxon>
        <taxon>Agaricomycotina</taxon>
        <taxon>Agaricomycetes</taxon>
        <taxon>Polyporales</taxon>
        <taxon>Sparassidaceae</taxon>
        <taxon>Sparassis</taxon>
    </lineage>
</organism>
<name>A0A401GDP1_9APHY</name>
<gene>
    <name evidence="1" type="ORF">SCP_0300230</name>
</gene>
<dbReference type="GeneID" id="38777225"/>
<protein>
    <submittedName>
        <fullName evidence="1">Uncharacterized protein</fullName>
    </submittedName>
</protein>
<dbReference type="InParanoid" id="A0A401GDP1"/>
<dbReference type="Proteomes" id="UP000287166">
    <property type="component" value="Unassembled WGS sequence"/>
</dbReference>
<evidence type="ECO:0000313" key="1">
    <source>
        <dbReference type="EMBL" id="GBE80308.1"/>
    </source>
</evidence>
<keyword evidence="2" id="KW-1185">Reference proteome</keyword>
<sequence length="143" mass="16206">MENTEFIIGQLGLVGWQSCSLSGFIAMSPSRVVVFTPTSARVPCIHCRQSQTLLRHYVWAEHVSLWLLYNALQRPDDLILANVGLTEIQLIVQWPAYEAQRLVSVNLPVSRWTLATCIANHYKQFFEDTTKKELAGPFATGRE</sequence>
<dbReference type="RefSeq" id="XP_027611221.1">
    <property type="nucleotide sequence ID" value="XM_027755420.1"/>
</dbReference>
<reference evidence="1 2" key="1">
    <citation type="journal article" date="2018" name="Sci. Rep.">
        <title>Genome sequence of the cauliflower mushroom Sparassis crispa (Hanabiratake) and its association with beneficial usage.</title>
        <authorList>
            <person name="Kiyama R."/>
            <person name="Furutani Y."/>
            <person name="Kawaguchi K."/>
            <person name="Nakanishi T."/>
        </authorList>
    </citation>
    <scope>NUCLEOTIDE SEQUENCE [LARGE SCALE GENOMIC DNA]</scope>
</reference>
<comment type="caution">
    <text evidence="1">The sequence shown here is derived from an EMBL/GenBank/DDBJ whole genome shotgun (WGS) entry which is preliminary data.</text>
</comment>
<evidence type="ECO:0000313" key="2">
    <source>
        <dbReference type="Proteomes" id="UP000287166"/>
    </source>
</evidence>
<dbReference type="OrthoDB" id="2662268at2759"/>